<evidence type="ECO:0000259" key="4">
    <source>
        <dbReference type="PROSITE" id="PS51898"/>
    </source>
</evidence>
<evidence type="ECO:0000313" key="5">
    <source>
        <dbReference type="EMBL" id="OKY93588.1"/>
    </source>
</evidence>
<dbReference type="PROSITE" id="PS51898">
    <property type="entry name" value="TYR_RECOMBINASE"/>
    <property type="match status" value="1"/>
</dbReference>
<name>A0A1Q6F474_9BACT</name>
<keyword evidence="2" id="KW-0238">DNA-binding</keyword>
<evidence type="ECO:0000256" key="1">
    <source>
        <dbReference type="ARBA" id="ARBA00008857"/>
    </source>
</evidence>
<dbReference type="GO" id="GO:0015074">
    <property type="term" value="P:DNA integration"/>
    <property type="evidence" value="ECO:0007669"/>
    <property type="project" value="InterPro"/>
</dbReference>
<dbReference type="PANTHER" id="PTHR30349">
    <property type="entry name" value="PHAGE INTEGRASE-RELATED"/>
    <property type="match status" value="1"/>
</dbReference>
<dbReference type="SUPFAM" id="SSF56349">
    <property type="entry name" value="DNA breaking-rejoining enzymes"/>
    <property type="match status" value="1"/>
</dbReference>
<keyword evidence="3" id="KW-0233">DNA recombination</keyword>
<reference evidence="5 6" key="1">
    <citation type="journal article" date="2016" name="Nat. Biotechnol.">
        <title>Measurement of bacterial replication rates in microbial communities.</title>
        <authorList>
            <person name="Brown C.T."/>
            <person name="Olm M.R."/>
            <person name="Thomas B.C."/>
            <person name="Banfield J.F."/>
        </authorList>
    </citation>
    <scope>NUCLEOTIDE SEQUENCE [LARGE SCALE GENOMIC DNA]</scope>
    <source>
        <strain evidence="5">CAG:67_53_122</strain>
    </source>
</reference>
<dbReference type="CDD" id="cd01185">
    <property type="entry name" value="INTN1_C_like"/>
    <property type="match status" value="1"/>
</dbReference>
<accession>A0A1Q6F474</accession>
<sequence length="409" mass="47290">MLVSFYGKQYRKSIGIGLPTLYWNEKKKCARTTADFHGEPINDAIDRWREIGKQAVKHFTTLRQVPSSAEFAIKLNELSNLPDDDIPNIAVFFCDYLEHTYIPRYHLVRRAHTVKKYHTALHKLKEYETHTHHRLKFSDIGIDFYNNFQHWFFTCGFSANYFGNIIKIIKQVFRESRTHDKIHTFDGTDHRDFIAPKEAADTVYLNEEELQIIRRLDICSSIANDTTHPLSEENALRKVRALERARNLFLIGCYTGLRVSDFSRLREAHVGRHISIKTTKTGANIVIPIHPVVREIIEKGFDLSTSISDQKLNDHIKELCRLAGFTEEIMVNKNIGGKNMELIVPKYKLISSHTARRSFATNAYKAGVPTIAIMKITGHTKESTFLKYIRVSAEENAELLSQHPFFMLH</sequence>
<evidence type="ECO:0000313" key="6">
    <source>
        <dbReference type="Proteomes" id="UP000187417"/>
    </source>
</evidence>
<dbReference type="Gene3D" id="1.10.443.10">
    <property type="entry name" value="Intergrase catalytic core"/>
    <property type="match status" value="1"/>
</dbReference>
<dbReference type="Gene3D" id="1.10.150.130">
    <property type="match status" value="1"/>
</dbReference>
<proteinExistence type="inferred from homology"/>
<gene>
    <name evidence="5" type="ORF">BHV66_07980</name>
</gene>
<evidence type="ECO:0000256" key="3">
    <source>
        <dbReference type="ARBA" id="ARBA00023172"/>
    </source>
</evidence>
<comment type="caution">
    <text evidence="5">The sequence shown here is derived from an EMBL/GenBank/DDBJ whole genome shotgun (WGS) entry which is preliminary data.</text>
</comment>
<dbReference type="Pfam" id="PF00589">
    <property type="entry name" value="Phage_integrase"/>
    <property type="match status" value="1"/>
</dbReference>
<comment type="similarity">
    <text evidence="1">Belongs to the 'phage' integrase family.</text>
</comment>
<dbReference type="InterPro" id="IPR002104">
    <property type="entry name" value="Integrase_catalytic"/>
</dbReference>
<dbReference type="PANTHER" id="PTHR30349:SF64">
    <property type="entry name" value="PROPHAGE INTEGRASE INTD-RELATED"/>
    <property type="match status" value="1"/>
</dbReference>
<dbReference type="InterPro" id="IPR013762">
    <property type="entry name" value="Integrase-like_cat_sf"/>
</dbReference>
<dbReference type="AlphaFoldDB" id="A0A1Q6F474"/>
<dbReference type="InterPro" id="IPR010998">
    <property type="entry name" value="Integrase_recombinase_N"/>
</dbReference>
<dbReference type="GO" id="GO:0003677">
    <property type="term" value="F:DNA binding"/>
    <property type="evidence" value="ECO:0007669"/>
    <property type="project" value="UniProtKB-KW"/>
</dbReference>
<dbReference type="EMBL" id="MNQH01000033">
    <property type="protein sequence ID" value="OKY93588.1"/>
    <property type="molecule type" value="Genomic_DNA"/>
</dbReference>
<dbReference type="InterPro" id="IPR050090">
    <property type="entry name" value="Tyrosine_recombinase_XerCD"/>
</dbReference>
<feature type="domain" description="Tyr recombinase" evidence="4">
    <location>
        <begin position="225"/>
        <end position="401"/>
    </location>
</feature>
<dbReference type="STRING" id="28117.BHV66_07980"/>
<dbReference type="Proteomes" id="UP000187417">
    <property type="component" value="Unassembled WGS sequence"/>
</dbReference>
<dbReference type="Pfam" id="PF13102">
    <property type="entry name" value="Phage_int_SAM_5"/>
    <property type="match status" value="1"/>
</dbReference>
<organism evidence="5 6">
    <name type="scientific">Alistipes putredinis</name>
    <dbReference type="NCBI Taxonomy" id="28117"/>
    <lineage>
        <taxon>Bacteria</taxon>
        <taxon>Pseudomonadati</taxon>
        <taxon>Bacteroidota</taxon>
        <taxon>Bacteroidia</taxon>
        <taxon>Bacteroidales</taxon>
        <taxon>Rikenellaceae</taxon>
        <taxon>Alistipes</taxon>
    </lineage>
</organism>
<evidence type="ECO:0000256" key="2">
    <source>
        <dbReference type="ARBA" id="ARBA00023125"/>
    </source>
</evidence>
<dbReference type="InterPro" id="IPR011010">
    <property type="entry name" value="DNA_brk_join_enz"/>
</dbReference>
<dbReference type="InterPro" id="IPR025269">
    <property type="entry name" value="SAM-like_dom"/>
</dbReference>
<protein>
    <recommendedName>
        <fullName evidence="4">Tyr recombinase domain-containing protein</fullName>
    </recommendedName>
</protein>
<dbReference type="GO" id="GO:0006310">
    <property type="term" value="P:DNA recombination"/>
    <property type="evidence" value="ECO:0007669"/>
    <property type="project" value="UniProtKB-KW"/>
</dbReference>